<dbReference type="AlphaFoldDB" id="A0A6J4MC86"/>
<gene>
    <name evidence="1" type="ORF">AVDCRST_MAG93-7348</name>
</gene>
<accession>A0A6J4MC86</accession>
<protein>
    <submittedName>
        <fullName evidence="1">Uncharacterized protein</fullName>
    </submittedName>
</protein>
<sequence>MNNVQMVDEIFTRWTIQAPRCQRDRAWVERNVDEILDKPN</sequence>
<reference evidence="1" key="1">
    <citation type="submission" date="2020-02" db="EMBL/GenBank/DDBJ databases">
        <authorList>
            <person name="Meier V. D."/>
        </authorList>
    </citation>
    <scope>NUCLEOTIDE SEQUENCE</scope>
    <source>
        <strain evidence="1">AVDCRST_MAG93</strain>
    </source>
</reference>
<proteinExistence type="predicted"/>
<dbReference type="EMBL" id="CADCTR010002481">
    <property type="protein sequence ID" value="CAA9355797.1"/>
    <property type="molecule type" value="Genomic_DNA"/>
</dbReference>
<evidence type="ECO:0000313" key="1">
    <source>
        <dbReference type="EMBL" id="CAA9355797.1"/>
    </source>
</evidence>
<name>A0A6J4MC86_9CHLR</name>
<organism evidence="1">
    <name type="scientific">uncultured Chloroflexia bacterium</name>
    <dbReference type="NCBI Taxonomy" id="1672391"/>
    <lineage>
        <taxon>Bacteria</taxon>
        <taxon>Bacillati</taxon>
        <taxon>Chloroflexota</taxon>
        <taxon>Chloroflexia</taxon>
        <taxon>environmental samples</taxon>
    </lineage>
</organism>